<dbReference type="Pfam" id="PF13676">
    <property type="entry name" value="TIR_2"/>
    <property type="match status" value="1"/>
</dbReference>
<evidence type="ECO:0000313" key="8">
    <source>
        <dbReference type="Proteomes" id="UP000276133"/>
    </source>
</evidence>
<keyword evidence="1" id="KW-0677">Repeat</keyword>
<dbReference type="AlphaFoldDB" id="A0A3M7QN17"/>
<accession>A0A3M7QN17</accession>
<dbReference type="Proteomes" id="UP000276133">
    <property type="component" value="Unassembled WGS sequence"/>
</dbReference>
<dbReference type="EMBL" id="REGN01005634">
    <property type="protein sequence ID" value="RNA12680.1"/>
    <property type="molecule type" value="Genomic_DNA"/>
</dbReference>
<dbReference type="Pfam" id="PF13424">
    <property type="entry name" value="TPR_12"/>
    <property type="match status" value="1"/>
</dbReference>
<evidence type="ECO:0000259" key="5">
    <source>
        <dbReference type="Pfam" id="PF00931"/>
    </source>
</evidence>
<dbReference type="PANTHER" id="PTHR45641">
    <property type="entry name" value="TETRATRICOPEPTIDE REPEAT PROTEIN (AFU_ORTHOLOGUE AFUA_6G03870)"/>
    <property type="match status" value="1"/>
</dbReference>
<name>A0A3M7QN17_BRAPC</name>
<comment type="function">
    <text evidence="4">Kinesin is a microtubule-associated force-producing protein that play a role in organelle transport.</text>
</comment>
<dbReference type="PRINTS" id="PR00381">
    <property type="entry name" value="KINESINLIGHT"/>
</dbReference>
<sequence>MATENDVMLSYQWDSKQEIIELEKALQKKGLKVWRDDECLSSNDKPLTLQLENAIKSSAKILCFITQKYLDSPNCRLEIYFAFTIGKPMIICLGDRISIKDVTGGIASIIAPLVRVNCYKNPKDWYLKNFDSIYSALSKDASTAKNASSSSDARINSSLITSSLNDAMLTINFFVGRDAELEKIKEKFRTVQFFLIHGRSGSGKTTLARHLIEEVRNDMTFWWISSSDININVRFQSLADKLSKTKADCIETMVEYIRVGLGEKSFMFVLDNFDVHSEVQKNILRILINSNLPSNLKFLITAKNHNEIREMYTKNFDQLELSLLGKDECLSLLRREVSNLSDPQLEKIVDKVEHLPIKIKMLAAKIKKLKLFSFQALLDEIEKDSIIYYTALKTEHPLKYKALMYLSYLDGQSISIELIRSILINEDNNEICEVIEDLEDFAVLKENEVHEYKIHESIQKEIQSTLKNDEEKKNVVDDLISILNNLYDNEQLEKVHKLESSSLWTQIFNIFKYESSNRPIKATLYMKAATLYEKGINYEKSLEYKKKALEMHQKLLPENHPDIADSLNNIGVSYYNLGKHQESLEYDIKALEMRQKLLPENHPEIARSLNNIGISYDNLGKYQESLEYYKKALEMRQKLLPENHPDIARSLNNIGVSYDNLGKHQESLEYKKKALEMRQKLLPENHPDIARSLNSIGISYGNLGKHQESFENYKKALIIKQKLLPENHPDIARSLNNLRQSYDNLADHQKLQACYLM</sequence>
<keyword evidence="4" id="KW-0206">Cytoskeleton</keyword>
<proteinExistence type="inferred from homology"/>
<dbReference type="GO" id="GO:0005871">
    <property type="term" value="C:kinesin complex"/>
    <property type="evidence" value="ECO:0007669"/>
    <property type="project" value="UniProtKB-UniRule"/>
</dbReference>
<dbReference type="InterPro" id="IPR027417">
    <property type="entry name" value="P-loop_NTPase"/>
</dbReference>
<keyword evidence="4" id="KW-0963">Cytoplasm</keyword>
<dbReference type="Pfam" id="PF13374">
    <property type="entry name" value="TPR_10"/>
    <property type="match status" value="2"/>
</dbReference>
<dbReference type="OrthoDB" id="381520at2759"/>
<dbReference type="SUPFAM" id="SSF48452">
    <property type="entry name" value="TPR-like"/>
    <property type="match status" value="2"/>
</dbReference>
<dbReference type="GO" id="GO:0005874">
    <property type="term" value="C:microtubule"/>
    <property type="evidence" value="ECO:0007669"/>
    <property type="project" value="UniProtKB-UniRule"/>
</dbReference>
<evidence type="ECO:0000256" key="2">
    <source>
        <dbReference type="ARBA" id="ARBA00022803"/>
    </source>
</evidence>
<dbReference type="Pfam" id="PF00931">
    <property type="entry name" value="NB-ARC"/>
    <property type="match status" value="1"/>
</dbReference>
<gene>
    <name evidence="7" type="ORF">BpHYR1_028275</name>
</gene>
<comment type="subunit">
    <text evidence="4">Oligomeric complex composed of two heavy chains and two light chains.</text>
</comment>
<dbReference type="PROSITE" id="PS50005">
    <property type="entry name" value="TPR"/>
    <property type="match status" value="4"/>
</dbReference>
<dbReference type="InterPro" id="IPR000157">
    <property type="entry name" value="TIR_dom"/>
</dbReference>
<feature type="domain" description="NB-ARC" evidence="5">
    <location>
        <begin position="179"/>
        <end position="338"/>
    </location>
</feature>
<keyword evidence="7" id="KW-0378">Hydrolase</keyword>
<reference evidence="7 8" key="1">
    <citation type="journal article" date="2018" name="Sci. Rep.">
        <title>Genomic signatures of local adaptation to the degree of environmental predictability in rotifers.</title>
        <authorList>
            <person name="Franch-Gras L."/>
            <person name="Hahn C."/>
            <person name="Garcia-Roger E.M."/>
            <person name="Carmona M.J."/>
            <person name="Serra M."/>
            <person name="Gomez A."/>
        </authorList>
    </citation>
    <scope>NUCLEOTIDE SEQUENCE [LARGE SCALE GENOMIC DNA]</scope>
    <source>
        <strain evidence="7">HYR1</strain>
    </source>
</reference>
<evidence type="ECO:0000256" key="1">
    <source>
        <dbReference type="ARBA" id="ARBA00022737"/>
    </source>
</evidence>
<dbReference type="SMART" id="SM00028">
    <property type="entry name" value="TPR"/>
    <property type="match status" value="5"/>
</dbReference>
<keyword evidence="4" id="KW-0505">Motor protein</keyword>
<dbReference type="SUPFAM" id="SSF52200">
    <property type="entry name" value="Toll/Interleukin receptor TIR domain"/>
    <property type="match status" value="1"/>
</dbReference>
<dbReference type="GO" id="GO:0043531">
    <property type="term" value="F:ADP binding"/>
    <property type="evidence" value="ECO:0007669"/>
    <property type="project" value="InterPro"/>
</dbReference>
<keyword evidence="4" id="KW-0493">Microtubule</keyword>
<dbReference type="STRING" id="10195.A0A3M7QN17"/>
<dbReference type="InterPro" id="IPR002182">
    <property type="entry name" value="NB-ARC"/>
</dbReference>
<dbReference type="Gene3D" id="3.40.50.10140">
    <property type="entry name" value="Toll/interleukin-1 receptor homology (TIR) domain"/>
    <property type="match status" value="1"/>
</dbReference>
<feature type="repeat" description="TPR" evidence="3">
    <location>
        <begin position="690"/>
        <end position="723"/>
    </location>
</feature>
<dbReference type="GO" id="GO:0016787">
    <property type="term" value="F:hydrolase activity"/>
    <property type="evidence" value="ECO:0007669"/>
    <property type="project" value="UniProtKB-KW"/>
</dbReference>
<protein>
    <recommendedName>
        <fullName evidence="4">Kinesin light chain</fullName>
    </recommendedName>
</protein>
<feature type="repeat" description="TPR" evidence="3">
    <location>
        <begin position="564"/>
        <end position="597"/>
    </location>
</feature>
<evidence type="ECO:0000256" key="3">
    <source>
        <dbReference type="PROSITE-ProRule" id="PRU00339"/>
    </source>
</evidence>
<keyword evidence="8" id="KW-1185">Reference proteome</keyword>
<evidence type="ECO:0000259" key="6">
    <source>
        <dbReference type="Pfam" id="PF13676"/>
    </source>
</evidence>
<feature type="repeat" description="TPR" evidence="3">
    <location>
        <begin position="606"/>
        <end position="639"/>
    </location>
</feature>
<comment type="caution">
    <text evidence="7">The sequence shown here is derived from an EMBL/GenBank/DDBJ whole genome shotgun (WGS) entry which is preliminary data.</text>
</comment>
<dbReference type="GO" id="GO:0007165">
    <property type="term" value="P:signal transduction"/>
    <property type="evidence" value="ECO:0007669"/>
    <property type="project" value="InterPro"/>
</dbReference>
<keyword evidence="2 3" id="KW-0802">TPR repeat</keyword>
<dbReference type="Gene3D" id="1.25.40.10">
    <property type="entry name" value="Tetratricopeptide repeat domain"/>
    <property type="match status" value="3"/>
</dbReference>
<feature type="domain" description="TIR" evidence="6">
    <location>
        <begin position="7"/>
        <end position="88"/>
    </location>
</feature>
<comment type="similarity">
    <text evidence="4">Belongs to the kinesin light chain family.</text>
</comment>
<dbReference type="Gene3D" id="3.40.50.300">
    <property type="entry name" value="P-loop containing nucleotide triphosphate hydrolases"/>
    <property type="match status" value="1"/>
</dbReference>
<evidence type="ECO:0000313" key="7">
    <source>
        <dbReference type="EMBL" id="RNA12680.1"/>
    </source>
</evidence>
<evidence type="ECO:0000256" key="4">
    <source>
        <dbReference type="RuleBase" id="RU367020"/>
    </source>
</evidence>
<dbReference type="SUPFAM" id="SSF52540">
    <property type="entry name" value="P-loop containing nucleoside triphosphate hydrolases"/>
    <property type="match status" value="1"/>
</dbReference>
<dbReference type="PANTHER" id="PTHR45641:SF19">
    <property type="entry name" value="NEPHROCYSTIN-3"/>
    <property type="match status" value="1"/>
</dbReference>
<feature type="repeat" description="TPR" evidence="3">
    <location>
        <begin position="648"/>
        <end position="681"/>
    </location>
</feature>
<organism evidence="7 8">
    <name type="scientific">Brachionus plicatilis</name>
    <name type="common">Marine rotifer</name>
    <name type="synonym">Brachionus muelleri</name>
    <dbReference type="NCBI Taxonomy" id="10195"/>
    <lineage>
        <taxon>Eukaryota</taxon>
        <taxon>Metazoa</taxon>
        <taxon>Spiralia</taxon>
        <taxon>Gnathifera</taxon>
        <taxon>Rotifera</taxon>
        <taxon>Eurotatoria</taxon>
        <taxon>Monogononta</taxon>
        <taxon>Pseudotrocha</taxon>
        <taxon>Ploima</taxon>
        <taxon>Brachionidae</taxon>
        <taxon>Brachionus</taxon>
    </lineage>
</organism>
<dbReference type="InterPro" id="IPR011990">
    <property type="entry name" value="TPR-like_helical_dom_sf"/>
</dbReference>
<dbReference type="InterPro" id="IPR035897">
    <property type="entry name" value="Toll_tir_struct_dom_sf"/>
</dbReference>
<dbReference type="PROSITE" id="PS50293">
    <property type="entry name" value="TPR_REGION"/>
    <property type="match status" value="1"/>
</dbReference>
<comment type="subcellular location">
    <subcellularLocation>
        <location evidence="4">Cytoplasm</location>
        <location evidence="4">Cytoskeleton</location>
    </subcellularLocation>
</comment>
<dbReference type="InterPro" id="IPR019734">
    <property type="entry name" value="TPR_rpt"/>
</dbReference>